<reference evidence="4 5" key="1">
    <citation type="journal article" date="2009" name="Int. J. Syst. Evol. Microbiol.">
        <title>Paenibacillus contaminans sp. nov., isolated from a contaminated laboratory plate.</title>
        <authorList>
            <person name="Chou J.H."/>
            <person name="Lee J.H."/>
            <person name="Lin M.C."/>
            <person name="Chang P.S."/>
            <person name="Arun A.B."/>
            <person name="Young C.C."/>
            <person name="Chen W.M."/>
        </authorList>
    </citation>
    <scope>NUCLEOTIDE SEQUENCE [LARGE SCALE GENOMIC DNA]</scope>
    <source>
        <strain evidence="4 5">CKOBP-6</strain>
    </source>
</reference>
<dbReference type="EMBL" id="QMFB01000028">
    <property type="protein sequence ID" value="RAV13774.1"/>
    <property type="molecule type" value="Genomic_DNA"/>
</dbReference>
<feature type="DNA-binding region" description="H-T-H motif" evidence="2">
    <location>
        <begin position="42"/>
        <end position="61"/>
    </location>
</feature>
<gene>
    <name evidence="4" type="ORF">DQG23_32335</name>
</gene>
<dbReference type="InterPro" id="IPR009057">
    <property type="entry name" value="Homeodomain-like_sf"/>
</dbReference>
<dbReference type="InterPro" id="IPR050624">
    <property type="entry name" value="HTH-type_Tx_Regulator"/>
</dbReference>
<proteinExistence type="predicted"/>
<organism evidence="4 5">
    <name type="scientific">Paenibacillus contaminans</name>
    <dbReference type="NCBI Taxonomy" id="450362"/>
    <lineage>
        <taxon>Bacteria</taxon>
        <taxon>Bacillati</taxon>
        <taxon>Bacillota</taxon>
        <taxon>Bacilli</taxon>
        <taxon>Bacillales</taxon>
        <taxon>Paenibacillaceae</taxon>
        <taxon>Paenibacillus</taxon>
    </lineage>
</organism>
<sequence>MDREEDVSHLAEAQTVRTPRSKEWIMTALLQLMEHTGYSDISILQIADKAGVVRQTFYRNYKDKDEVLFASITELFEQFFGDFGKESLWSERLFIRLFDKWKHRLPPALLNNITNKDRKVRQILYRSLSFCLDRMIAEAAGEETGEGLSESRYYARASLSSVIHVMLIDWTLSGFRLPPEEMGAICFQLTASMRDELGRVAADRGF</sequence>
<dbReference type="PRINTS" id="PR00455">
    <property type="entry name" value="HTHTETR"/>
</dbReference>
<dbReference type="PANTHER" id="PTHR43479:SF11">
    <property type="entry name" value="ACREF_ENVCD OPERON REPRESSOR-RELATED"/>
    <property type="match status" value="1"/>
</dbReference>
<evidence type="ECO:0000259" key="3">
    <source>
        <dbReference type="PROSITE" id="PS50977"/>
    </source>
</evidence>
<dbReference type="Pfam" id="PF00440">
    <property type="entry name" value="TetR_N"/>
    <property type="match status" value="1"/>
</dbReference>
<name>A0A329M1H9_9BACL</name>
<dbReference type="GO" id="GO:0003677">
    <property type="term" value="F:DNA binding"/>
    <property type="evidence" value="ECO:0007669"/>
    <property type="project" value="UniProtKB-UniRule"/>
</dbReference>
<keyword evidence="1 2" id="KW-0238">DNA-binding</keyword>
<dbReference type="SUPFAM" id="SSF46689">
    <property type="entry name" value="Homeodomain-like"/>
    <property type="match status" value="1"/>
</dbReference>
<dbReference type="AlphaFoldDB" id="A0A329M1H9"/>
<evidence type="ECO:0000256" key="1">
    <source>
        <dbReference type="ARBA" id="ARBA00023125"/>
    </source>
</evidence>
<dbReference type="InterPro" id="IPR001647">
    <property type="entry name" value="HTH_TetR"/>
</dbReference>
<dbReference type="PROSITE" id="PS50977">
    <property type="entry name" value="HTH_TETR_2"/>
    <property type="match status" value="1"/>
</dbReference>
<dbReference type="Proteomes" id="UP000250369">
    <property type="component" value="Unassembled WGS sequence"/>
</dbReference>
<accession>A0A329M1H9</accession>
<evidence type="ECO:0000313" key="4">
    <source>
        <dbReference type="EMBL" id="RAV13774.1"/>
    </source>
</evidence>
<keyword evidence="5" id="KW-1185">Reference proteome</keyword>
<comment type="caution">
    <text evidence="4">The sequence shown here is derived from an EMBL/GenBank/DDBJ whole genome shotgun (WGS) entry which is preliminary data.</text>
</comment>
<feature type="domain" description="HTH tetR-type" evidence="3">
    <location>
        <begin position="19"/>
        <end position="79"/>
    </location>
</feature>
<dbReference type="Gene3D" id="1.10.357.10">
    <property type="entry name" value="Tetracycline Repressor, domain 2"/>
    <property type="match status" value="1"/>
</dbReference>
<dbReference type="PANTHER" id="PTHR43479">
    <property type="entry name" value="ACREF/ENVCD OPERON REPRESSOR-RELATED"/>
    <property type="match status" value="1"/>
</dbReference>
<protein>
    <submittedName>
        <fullName evidence="4">TetR/AcrR family transcriptional regulator</fullName>
    </submittedName>
</protein>
<evidence type="ECO:0000256" key="2">
    <source>
        <dbReference type="PROSITE-ProRule" id="PRU00335"/>
    </source>
</evidence>
<evidence type="ECO:0000313" key="5">
    <source>
        <dbReference type="Proteomes" id="UP000250369"/>
    </source>
</evidence>